<sequence length="158" mass="17726">MVPHQPMMQKETGYQPQAMKRRSGACSLPDMNFRSFCKPTKKFTAQAGFSSSQPASTVLHLEIMVATSWLIPIQEEAVEILFEEERQPSQERLEKSLGWEKEKKMKEHQGEKRSSNSLHGSSSKKEMVIASRGSVCFRHPAGGKAKCNAPKHGLKVIL</sequence>
<gene>
    <name evidence="2" type="ORF">CCAM_LOCUS31898</name>
</gene>
<evidence type="ECO:0000313" key="2">
    <source>
        <dbReference type="EMBL" id="VFQ90122.1"/>
    </source>
</evidence>
<name>A0A484MMP3_9ASTE</name>
<dbReference type="EMBL" id="OOIL02003989">
    <property type="protein sequence ID" value="VFQ90122.1"/>
    <property type="molecule type" value="Genomic_DNA"/>
</dbReference>
<feature type="compositionally biased region" description="Basic and acidic residues" evidence="1">
    <location>
        <begin position="84"/>
        <end position="114"/>
    </location>
</feature>
<dbReference type="Proteomes" id="UP000595140">
    <property type="component" value="Unassembled WGS sequence"/>
</dbReference>
<keyword evidence="3" id="KW-1185">Reference proteome</keyword>
<proteinExistence type="predicted"/>
<accession>A0A484MMP3</accession>
<reference evidence="2 3" key="1">
    <citation type="submission" date="2018-04" db="EMBL/GenBank/DDBJ databases">
        <authorList>
            <person name="Vogel A."/>
        </authorList>
    </citation>
    <scope>NUCLEOTIDE SEQUENCE [LARGE SCALE GENOMIC DNA]</scope>
</reference>
<dbReference type="AlphaFoldDB" id="A0A484MMP3"/>
<evidence type="ECO:0000313" key="3">
    <source>
        <dbReference type="Proteomes" id="UP000595140"/>
    </source>
</evidence>
<protein>
    <submittedName>
        <fullName evidence="2">Uncharacterized protein</fullName>
    </submittedName>
</protein>
<evidence type="ECO:0000256" key="1">
    <source>
        <dbReference type="SAM" id="MobiDB-lite"/>
    </source>
</evidence>
<feature type="region of interest" description="Disordered" evidence="1">
    <location>
        <begin position="84"/>
        <end position="124"/>
    </location>
</feature>
<feature type="region of interest" description="Disordered" evidence="1">
    <location>
        <begin position="1"/>
        <end position="22"/>
    </location>
</feature>
<organism evidence="2 3">
    <name type="scientific">Cuscuta campestris</name>
    <dbReference type="NCBI Taxonomy" id="132261"/>
    <lineage>
        <taxon>Eukaryota</taxon>
        <taxon>Viridiplantae</taxon>
        <taxon>Streptophyta</taxon>
        <taxon>Embryophyta</taxon>
        <taxon>Tracheophyta</taxon>
        <taxon>Spermatophyta</taxon>
        <taxon>Magnoliopsida</taxon>
        <taxon>eudicotyledons</taxon>
        <taxon>Gunneridae</taxon>
        <taxon>Pentapetalae</taxon>
        <taxon>asterids</taxon>
        <taxon>lamiids</taxon>
        <taxon>Solanales</taxon>
        <taxon>Convolvulaceae</taxon>
        <taxon>Cuscuteae</taxon>
        <taxon>Cuscuta</taxon>
        <taxon>Cuscuta subgen. Grammica</taxon>
        <taxon>Cuscuta sect. Cleistogrammica</taxon>
    </lineage>
</organism>